<gene>
    <name evidence="8" type="ORF">DFR49_3025</name>
</gene>
<dbReference type="OrthoDB" id="7400989at2"/>
<dbReference type="InterPro" id="IPR011701">
    <property type="entry name" value="MFS"/>
</dbReference>
<accession>A0A397NL93</accession>
<keyword evidence="5 6" id="KW-0472">Membrane</keyword>
<dbReference type="AlphaFoldDB" id="A0A397NL93"/>
<evidence type="ECO:0000256" key="6">
    <source>
        <dbReference type="SAM" id="Phobius"/>
    </source>
</evidence>
<evidence type="ECO:0000256" key="4">
    <source>
        <dbReference type="ARBA" id="ARBA00022989"/>
    </source>
</evidence>
<evidence type="ECO:0000256" key="2">
    <source>
        <dbReference type="ARBA" id="ARBA00022448"/>
    </source>
</evidence>
<feature type="transmembrane region" description="Helical" evidence="6">
    <location>
        <begin position="380"/>
        <end position="404"/>
    </location>
</feature>
<dbReference type="PANTHER" id="PTHR23505">
    <property type="entry name" value="SPINSTER"/>
    <property type="match status" value="1"/>
</dbReference>
<protein>
    <submittedName>
        <fullName evidence="8">Sugar phosphate permease</fullName>
    </submittedName>
</protein>
<keyword evidence="4 6" id="KW-1133">Transmembrane helix</keyword>
<dbReference type="SUPFAM" id="SSF103473">
    <property type="entry name" value="MFS general substrate transporter"/>
    <property type="match status" value="1"/>
</dbReference>
<feature type="transmembrane region" description="Helical" evidence="6">
    <location>
        <begin position="318"/>
        <end position="340"/>
    </location>
</feature>
<name>A0A397NL93_9SPHN</name>
<sequence>MATPGAAGDTTDGSIAAAPEGGQRLTYGYYVVGLLSVTYMLSFMDRTLISLLIEPIKSEFALSDTQIGALIGFGFVVFYSVLGLPFGALADRANRRNLILFGLVAWSLATSASGFAGGFTMLLMMRALVGVGEATLSPSAYSTIADRFPPRRLGIAIAIYAIGVSLGGGLATMFGGVLVNWATDHTVAVPLVGAVGGWRLAIFVVGLLGLPLALLMALTMREAPRRITTPAPPFADLGRYIMRRPAAMIGTLSAFSFANVANYVVFLWGAPLFMRVHGLDARTTGLVLGAIIGVFGSIGMLASGALSDRLIQKGKVDAPVRVTFWTLIAQMPLMPAAFLIDNVTLAFALLVPTMMLTTAASSVQGTALQLMAPPRMRGRIIAIYLLFVTLVGMGIGPLLIGVLSDHWFTAADGLQPAMAIVALAGLVIAAVLLALVRRQTRALMVEQRAEAQPAA</sequence>
<dbReference type="PANTHER" id="PTHR23505:SF79">
    <property type="entry name" value="PROTEIN SPINSTER"/>
    <property type="match status" value="1"/>
</dbReference>
<keyword evidence="9" id="KW-1185">Reference proteome</keyword>
<dbReference type="InterPro" id="IPR020846">
    <property type="entry name" value="MFS_dom"/>
</dbReference>
<feature type="transmembrane region" description="Helical" evidence="6">
    <location>
        <begin position="65"/>
        <end position="86"/>
    </location>
</feature>
<dbReference type="Pfam" id="PF07690">
    <property type="entry name" value="MFS_1"/>
    <property type="match status" value="1"/>
</dbReference>
<dbReference type="RefSeq" id="WP_119036519.1">
    <property type="nucleotide sequence ID" value="NZ_QXDC01000004.1"/>
</dbReference>
<dbReference type="InterPro" id="IPR036259">
    <property type="entry name" value="MFS_trans_sf"/>
</dbReference>
<feature type="transmembrane region" description="Helical" evidence="6">
    <location>
        <begin position="157"/>
        <end position="178"/>
    </location>
</feature>
<evidence type="ECO:0000256" key="5">
    <source>
        <dbReference type="ARBA" id="ARBA00023136"/>
    </source>
</evidence>
<feature type="transmembrane region" description="Helical" evidence="6">
    <location>
        <begin position="286"/>
        <end position="306"/>
    </location>
</feature>
<feature type="transmembrane region" description="Helical" evidence="6">
    <location>
        <begin position="198"/>
        <end position="218"/>
    </location>
</feature>
<evidence type="ECO:0000259" key="7">
    <source>
        <dbReference type="PROSITE" id="PS50850"/>
    </source>
</evidence>
<dbReference type="Proteomes" id="UP000266568">
    <property type="component" value="Unassembled WGS sequence"/>
</dbReference>
<dbReference type="Gene3D" id="1.20.1250.20">
    <property type="entry name" value="MFS general substrate transporter like domains"/>
    <property type="match status" value="2"/>
</dbReference>
<dbReference type="EMBL" id="QXDC01000004">
    <property type="protein sequence ID" value="RIA37148.1"/>
    <property type="molecule type" value="Genomic_DNA"/>
</dbReference>
<feature type="transmembrane region" description="Helical" evidence="6">
    <location>
        <begin position="416"/>
        <end position="436"/>
    </location>
</feature>
<dbReference type="GO" id="GO:0016020">
    <property type="term" value="C:membrane"/>
    <property type="evidence" value="ECO:0007669"/>
    <property type="project" value="UniProtKB-SubCell"/>
</dbReference>
<feature type="transmembrane region" description="Helical" evidence="6">
    <location>
        <begin position="27"/>
        <end position="44"/>
    </location>
</feature>
<comment type="caution">
    <text evidence="8">The sequence shown here is derived from an EMBL/GenBank/DDBJ whole genome shotgun (WGS) entry which is preliminary data.</text>
</comment>
<dbReference type="PROSITE" id="PS50850">
    <property type="entry name" value="MFS"/>
    <property type="match status" value="1"/>
</dbReference>
<dbReference type="InterPro" id="IPR044770">
    <property type="entry name" value="MFS_spinster-like"/>
</dbReference>
<feature type="transmembrane region" description="Helical" evidence="6">
    <location>
        <begin position="246"/>
        <end position="266"/>
    </location>
</feature>
<proteinExistence type="predicted"/>
<keyword evidence="2" id="KW-0813">Transport</keyword>
<feature type="domain" description="Major facilitator superfamily (MFS) profile" evidence="7">
    <location>
        <begin position="31"/>
        <end position="441"/>
    </location>
</feature>
<feature type="transmembrane region" description="Helical" evidence="6">
    <location>
        <begin position="98"/>
        <end position="123"/>
    </location>
</feature>
<reference evidence="8 9" key="1">
    <citation type="submission" date="2018-08" db="EMBL/GenBank/DDBJ databases">
        <title>Genomic Encyclopedia of Type Strains, Phase IV (KMG-IV): sequencing the most valuable type-strain genomes for metagenomic binning, comparative biology and taxonomic classification.</title>
        <authorList>
            <person name="Goeker M."/>
        </authorList>
    </citation>
    <scope>NUCLEOTIDE SEQUENCE [LARGE SCALE GENOMIC DNA]</scope>
    <source>
        <strain evidence="8 9">DSM 25527</strain>
    </source>
</reference>
<comment type="subcellular location">
    <subcellularLocation>
        <location evidence="1">Membrane</location>
        <topology evidence="1">Multi-pass membrane protein</topology>
    </subcellularLocation>
</comment>
<evidence type="ECO:0000256" key="3">
    <source>
        <dbReference type="ARBA" id="ARBA00022692"/>
    </source>
</evidence>
<feature type="transmembrane region" description="Helical" evidence="6">
    <location>
        <begin position="346"/>
        <end position="368"/>
    </location>
</feature>
<keyword evidence="3 6" id="KW-0812">Transmembrane</keyword>
<evidence type="ECO:0000313" key="9">
    <source>
        <dbReference type="Proteomes" id="UP000266568"/>
    </source>
</evidence>
<evidence type="ECO:0000256" key="1">
    <source>
        <dbReference type="ARBA" id="ARBA00004141"/>
    </source>
</evidence>
<evidence type="ECO:0000313" key="8">
    <source>
        <dbReference type="EMBL" id="RIA37148.1"/>
    </source>
</evidence>
<dbReference type="GO" id="GO:0022857">
    <property type="term" value="F:transmembrane transporter activity"/>
    <property type="evidence" value="ECO:0007669"/>
    <property type="project" value="InterPro"/>
</dbReference>
<organism evidence="8 9">
    <name type="scientific">Hephaestia caeni</name>
    <dbReference type="NCBI Taxonomy" id="645617"/>
    <lineage>
        <taxon>Bacteria</taxon>
        <taxon>Pseudomonadati</taxon>
        <taxon>Pseudomonadota</taxon>
        <taxon>Alphaproteobacteria</taxon>
        <taxon>Sphingomonadales</taxon>
        <taxon>Sphingomonadaceae</taxon>
        <taxon>Hephaestia</taxon>
    </lineage>
</organism>